<dbReference type="EMBL" id="CP003923">
    <property type="protein sequence ID" value="AIC96424.1"/>
    <property type="molecule type" value="Genomic_DNA"/>
</dbReference>
<keyword evidence="4" id="KW-1003">Cell membrane</keyword>
<evidence type="ECO:0000256" key="7">
    <source>
        <dbReference type="ARBA" id="ARBA00022741"/>
    </source>
</evidence>
<keyword evidence="11 12" id="KW-0472">Membrane</keyword>
<keyword evidence="12" id="KW-1133">Transmembrane helix</keyword>
<gene>
    <name evidence="15" type="ORF">BleG1_3877</name>
</gene>
<dbReference type="Gene3D" id="6.10.340.10">
    <property type="match status" value="1"/>
</dbReference>
<dbReference type="AlphaFoldDB" id="A0A060M8L0"/>
<dbReference type="InterPro" id="IPR005467">
    <property type="entry name" value="His_kinase_dom"/>
</dbReference>
<dbReference type="eggNOG" id="COG5002">
    <property type="taxonomic scope" value="Bacteria"/>
</dbReference>
<dbReference type="PROSITE" id="PS50885">
    <property type="entry name" value="HAMP"/>
    <property type="match status" value="1"/>
</dbReference>
<dbReference type="Gene3D" id="1.10.287.130">
    <property type="match status" value="1"/>
</dbReference>
<sequence length="464" mass="52121">MKSISIKKKVWMGIGLTVLAVMVLSSLLIFFLYERLYVDQQISQFEREGQALAALYKDEGLTEGFYEFLHWSEETSDARYVVTEDPMELAGGAPFEDDFGEELISFDERQVLLQGQSVYVRREHPRFQQELIGVAIPFIGEEGRLEGAVFISQPLTDLYELFSNVAWWLILIVTLAGGFILFMGSRLTKQLVGPLLKMKQVAEKMESGDFSARIQLVRSEDEFVLLANSINQLAYSLDQVESNRRVFLANVAHELRTPLSYMIGYMEGMEEGVIDKKKGLTVLTQEANRLNRLVTDLLDLAQLEGDGDTLDRHPLVFAELIREAVDTVLIRADEKCIPIQLDLDEASIVVADRDRMKQVFINVLTNAIAYSDCGHAITITLTVEDGRAKVVVKDSGFGIPEKDVAKVTERFFRVKRGRSRTDGGTGLGLSIVQEIIAKHNGTFQLDSIENEGTTIVLTLAEYDE</sequence>
<dbReference type="CDD" id="cd00075">
    <property type="entry name" value="HATPase"/>
    <property type="match status" value="1"/>
</dbReference>
<keyword evidence="7" id="KW-0547">Nucleotide-binding</keyword>
<dbReference type="InterPro" id="IPR003660">
    <property type="entry name" value="HAMP_dom"/>
</dbReference>
<dbReference type="GO" id="GO:0000155">
    <property type="term" value="F:phosphorelay sensor kinase activity"/>
    <property type="evidence" value="ECO:0007669"/>
    <property type="project" value="InterPro"/>
</dbReference>
<accession>A0A060M8L0</accession>
<keyword evidence="9" id="KW-0067">ATP-binding</keyword>
<dbReference type="GO" id="GO:0016036">
    <property type="term" value="P:cellular response to phosphate starvation"/>
    <property type="evidence" value="ECO:0007669"/>
    <property type="project" value="TreeGrafter"/>
</dbReference>
<dbReference type="SUPFAM" id="SSF55874">
    <property type="entry name" value="ATPase domain of HSP90 chaperone/DNA topoisomerase II/histidine kinase"/>
    <property type="match status" value="1"/>
</dbReference>
<evidence type="ECO:0000259" key="13">
    <source>
        <dbReference type="PROSITE" id="PS50109"/>
    </source>
</evidence>
<organism evidence="15 16">
    <name type="scientific">Shouchella lehensis G1</name>
    <dbReference type="NCBI Taxonomy" id="1246626"/>
    <lineage>
        <taxon>Bacteria</taxon>
        <taxon>Bacillati</taxon>
        <taxon>Bacillota</taxon>
        <taxon>Bacilli</taxon>
        <taxon>Bacillales</taxon>
        <taxon>Bacillaceae</taxon>
        <taxon>Shouchella</taxon>
    </lineage>
</organism>
<dbReference type="Pfam" id="PF00672">
    <property type="entry name" value="HAMP"/>
    <property type="match status" value="1"/>
</dbReference>
<dbReference type="InterPro" id="IPR036097">
    <property type="entry name" value="HisK_dim/P_sf"/>
</dbReference>
<dbReference type="SMART" id="SM00387">
    <property type="entry name" value="HATPase_c"/>
    <property type="match status" value="1"/>
</dbReference>
<dbReference type="InterPro" id="IPR050351">
    <property type="entry name" value="BphY/WalK/GraS-like"/>
</dbReference>
<dbReference type="Pfam" id="PF02518">
    <property type="entry name" value="HATPase_c"/>
    <property type="match status" value="1"/>
</dbReference>
<evidence type="ECO:0000256" key="12">
    <source>
        <dbReference type="SAM" id="Phobius"/>
    </source>
</evidence>
<comment type="catalytic activity">
    <reaction evidence="1">
        <text>ATP + protein L-histidine = ADP + protein N-phospho-L-histidine.</text>
        <dbReference type="EC" id="2.7.13.3"/>
    </reaction>
</comment>
<evidence type="ECO:0000256" key="2">
    <source>
        <dbReference type="ARBA" id="ARBA00004651"/>
    </source>
</evidence>
<evidence type="ECO:0000313" key="16">
    <source>
        <dbReference type="Proteomes" id="UP000027142"/>
    </source>
</evidence>
<dbReference type="PATRIC" id="fig|1246626.3.peg.3874"/>
<dbReference type="PANTHER" id="PTHR45453:SF1">
    <property type="entry name" value="PHOSPHATE REGULON SENSOR PROTEIN PHOR"/>
    <property type="match status" value="1"/>
</dbReference>
<evidence type="ECO:0000259" key="14">
    <source>
        <dbReference type="PROSITE" id="PS50885"/>
    </source>
</evidence>
<dbReference type="SMART" id="SM00304">
    <property type="entry name" value="HAMP"/>
    <property type="match status" value="1"/>
</dbReference>
<dbReference type="InterPro" id="IPR004358">
    <property type="entry name" value="Sig_transdc_His_kin-like_C"/>
</dbReference>
<dbReference type="InterPro" id="IPR003594">
    <property type="entry name" value="HATPase_dom"/>
</dbReference>
<dbReference type="PRINTS" id="PR00344">
    <property type="entry name" value="BCTRLSENSOR"/>
</dbReference>
<comment type="subcellular location">
    <subcellularLocation>
        <location evidence="2">Cell membrane</location>
        <topology evidence="2">Multi-pass membrane protein</topology>
    </subcellularLocation>
</comment>
<dbReference type="KEGG" id="ble:BleG1_3877"/>
<keyword evidence="16" id="KW-1185">Reference proteome</keyword>
<dbReference type="CDD" id="cd06225">
    <property type="entry name" value="HAMP"/>
    <property type="match status" value="1"/>
</dbReference>
<dbReference type="CDD" id="cd00082">
    <property type="entry name" value="HisKA"/>
    <property type="match status" value="1"/>
</dbReference>
<keyword evidence="6" id="KW-0808">Transferase</keyword>
<dbReference type="InterPro" id="IPR003661">
    <property type="entry name" value="HisK_dim/P_dom"/>
</dbReference>
<evidence type="ECO:0000313" key="15">
    <source>
        <dbReference type="EMBL" id="AIC96424.1"/>
    </source>
</evidence>
<evidence type="ECO:0000256" key="9">
    <source>
        <dbReference type="ARBA" id="ARBA00022840"/>
    </source>
</evidence>
<protein>
    <recommendedName>
        <fullName evidence="3">histidine kinase</fullName>
        <ecNumber evidence="3">2.7.13.3</ecNumber>
    </recommendedName>
</protein>
<dbReference type="PANTHER" id="PTHR45453">
    <property type="entry name" value="PHOSPHATE REGULON SENSOR PROTEIN PHOR"/>
    <property type="match status" value="1"/>
</dbReference>
<evidence type="ECO:0000256" key="10">
    <source>
        <dbReference type="ARBA" id="ARBA00023012"/>
    </source>
</evidence>
<dbReference type="PROSITE" id="PS50109">
    <property type="entry name" value="HIS_KIN"/>
    <property type="match status" value="1"/>
</dbReference>
<feature type="transmembrane region" description="Helical" evidence="12">
    <location>
        <begin position="165"/>
        <end position="184"/>
    </location>
</feature>
<keyword evidence="8 15" id="KW-0418">Kinase</keyword>
<dbReference type="EC" id="2.7.13.3" evidence="3"/>
<dbReference type="Proteomes" id="UP000027142">
    <property type="component" value="Chromosome"/>
</dbReference>
<evidence type="ECO:0000256" key="11">
    <source>
        <dbReference type="ARBA" id="ARBA00023136"/>
    </source>
</evidence>
<keyword evidence="10" id="KW-0902">Two-component regulatory system</keyword>
<feature type="domain" description="HAMP" evidence="14">
    <location>
        <begin position="189"/>
        <end position="242"/>
    </location>
</feature>
<feature type="domain" description="Histidine kinase" evidence="13">
    <location>
        <begin position="250"/>
        <end position="463"/>
    </location>
</feature>
<dbReference type="RefSeq" id="WP_038484457.1">
    <property type="nucleotide sequence ID" value="NZ_CP003923.1"/>
</dbReference>
<dbReference type="FunFam" id="1.10.287.130:FF:000001">
    <property type="entry name" value="Two-component sensor histidine kinase"/>
    <property type="match status" value="1"/>
</dbReference>
<feature type="transmembrane region" description="Helical" evidence="12">
    <location>
        <begin position="12"/>
        <end position="33"/>
    </location>
</feature>
<dbReference type="GO" id="GO:0004721">
    <property type="term" value="F:phosphoprotein phosphatase activity"/>
    <property type="evidence" value="ECO:0007669"/>
    <property type="project" value="TreeGrafter"/>
</dbReference>
<name>A0A060M8L0_9BACI</name>
<dbReference type="GO" id="GO:0005524">
    <property type="term" value="F:ATP binding"/>
    <property type="evidence" value="ECO:0007669"/>
    <property type="project" value="UniProtKB-KW"/>
</dbReference>
<evidence type="ECO:0000256" key="3">
    <source>
        <dbReference type="ARBA" id="ARBA00012438"/>
    </source>
</evidence>
<keyword evidence="5" id="KW-0597">Phosphoprotein</keyword>
<evidence type="ECO:0000256" key="6">
    <source>
        <dbReference type="ARBA" id="ARBA00022679"/>
    </source>
</evidence>
<evidence type="ECO:0000256" key="4">
    <source>
        <dbReference type="ARBA" id="ARBA00022475"/>
    </source>
</evidence>
<dbReference type="Pfam" id="PF00512">
    <property type="entry name" value="HisKA"/>
    <property type="match status" value="1"/>
</dbReference>
<evidence type="ECO:0000256" key="5">
    <source>
        <dbReference type="ARBA" id="ARBA00022553"/>
    </source>
</evidence>
<keyword evidence="12" id="KW-0812">Transmembrane</keyword>
<dbReference type="HOGENOM" id="CLU_000445_89_6_9"/>
<dbReference type="InterPro" id="IPR036890">
    <property type="entry name" value="HATPase_C_sf"/>
</dbReference>
<dbReference type="Gene3D" id="3.30.565.10">
    <property type="entry name" value="Histidine kinase-like ATPase, C-terminal domain"/>
    <property type="match status" value="1"/>
</dbReference>
<proteinExistence type="predicted"/>
<evidence type="ECO:0000256" key="1">
    <source>
        <dbReference type="ARBA" id="ARBA00000085"/>
    </source>
</evidence>
<dbReference type="SUPFAM" id="SSF158472">
    <property type="entry name" value="HAMP domain-like"/>
    <property type="match status" value="1"/>
</dbReference>
<reference evidence="15 16" key="1">
    <citation type="journal article" date="2014" name="Gene">
        <title>A comparative genomic analysis of the alkalitolerant soil bacterium Bacillus lehensis G1.</title>
        <authorList>
            <person name="Noor Y.M."/>
            <person name="Samsulrizal N.H."/>
            <person name="Jema'on N.A."/>
            <person name="Low K.O."/>
            <person name="Ramli A.N."/>
            <person name="Alias N.I."/>
            <person name="Damis S.I."/>
            <person name="Fuzi S.F."/>
            <person name="Isa M.N."/>
            <person name="Murad A.M."/>
            <person name="Raih M.F."/>
            <person name="Bakar F.D."/>
            <person name="Najimudin N."/>
            <person name="Mahadi N.M."/>
            <person name="Illias R.M."/>
        </authorList>
    </citation>
    <scope>NUCLEOTIDE SEQUENCE [LARGE SCALE GENOMIC DNA]</scope>
    <source>
        <strain evidence="15 16">G1</strain>
    </source>
</reference>
<dbReference type="FunFam" id="3.30.565.10:FF:000006">
    <property type="entry name" value="Sensor histidine kinase WalK"/>
    <property type="match status" value="1"/>
</dbReference>
<dbReference type="SMART" id="SM00388">
    <property type="entry name" value="HisKA"/>
    <property type="match status" value="1"/>
</dbReference>
<dbReference type="STRING" id="1246626.BleG1_3877"/>
<dbReference type="GO" id="GO:0005886">
    <property type="term" value="C:plasma membrane"/>
    <property type="evidence" value="ECO:0007669"/>
    <property type="project" value="UniProtKB-SubCell"/>
</dbReference>
<dbReference type="OrthoDB" id="3436at2"/>
<evidence type="ECO:0000256" key="8">
    <source>
        <dbReference type="ARBA" id="ARBA00022777"/>
    </source>
</evidence>
<dbReference type="SUPFAM" id="SSF47384">
    <property type="entry name" value="Homodimeric domain of signal transducing histidine kinase"/>
    <property type="match status" value="1"/>
</dbReference>